<organism evidence="1 2">
    <name type="scientific">Flavisolibacter tropicus</name>
    <dbReference type="NCBI Taxonomy" id="1492898"/>
    <lineage>
        <taxon>Bacteria</taxon>
        <taxon>Pseudomonadati</taxon>
        <taxon>Bacteroidota</taxon>
        <taxon>Chitinophagia</taxon>
        <taxon>Chitinophagales</taxon>
        <taxon>Chitinophagaceae</taxon>
        <taxon>Flavisolibacter</taxon>
    </lineage>
</organism>
<dbReference type="Proteomes" id="UP000077177">
    <property type="component" value="Chromosome"/>
</dbReference>
<evidence type="ECO:0000313" key="2">
    <source>
        <dbReference type="Proteomes" id="UP000077177"/>
    </source>
</evidence>
<reference evidence="1 2" key="2">
    <citation type="journal article" date="2016" name="Int. J. Syst. Evol. Microbiol.">
        <title>Flavisolibacter tropicus sp. nov., isolated from tropical soil.</title>
        <authorList>
            <person name="Lee J.J."/>
            <person name="Kang M.S."/>
            <person name="Kim G.S."/>
            <person name="Lee C.S."/>
            <person name="Lim S."/>
            <person name="Lee J."/>
            <person name="Roh S.H."/>
            <person name="Kang H."/>
            <person name="Ha J.M."/>
            <person name="Bae S."/>
            <person name="Jung H.Y."/>
            <person name="Kim M.K."/>
        </authorList>
    </citation>
    <scope>NUCLEOTIDE SEQUENCE [LARGE SCALE GENOMIC DNA]</scope>
    <source>
        <strain evidence="1 2">LCS9</strain>
    </source>
</reference>
<dbReference type="EMBL" id="CP011390">
    <property type="protein sequence ID" value="ANE51383.1"/>
    <property type="molecule type" value="Genomic_DNA"/>
</dbReference>
<name>A0A172TX77_9BACT</name>
<evidence type="ECO:0000313" key="1">
    <source>
        <dbReference type="EMBL" id="ANE51383.1"/>
    </source>
</evidence>
<protein>
    <submittedName>
        <fullName evidence="1">Uncharacterized protein</fullName>
    </submittedName>
</protein>
<sequence length="408" mass="45940">MLSNAFGNKTEQIQRNEFNAASSIYANQITTKSSVKSEWAFFDGVGAKGTGPELYQTVRSSTTFLVNVRQAIIDQYRKKGYSVFQVDFNEYVDDKYKQTYSRIEKLSPLYVGEYTNGSMRELAAPYQTGSNSNKKESNQSYDPTMYCFSAMAKVEKLIAAAKESGEEADWKKAINEYNLYMGGCGNSTGLLPESAAMKADIERYQQLKAIGQAFDKYTMFQFGYTGLDYKTDNVNDKQFQKIALQFSNRSSKYFHWLFEVAYVMNSPTYEVSYQNNNEVELKTETANRKGVMMSAGLGPTVGLFNDRMLLFTDAGLSLFLAGKDYTESSMGNIFLNVTPGVLFKLGSMGLGVTYEFHNNLSKDAPGDILQFYSSQGSTYTPKIVIKKPYKDWGSFGVRLVMNFVSRKN</sequence>
<accession>A0A172TX77</accession>
<keyword evidence="2" id="KW-1185">Reference proteome</keyword>
<dbReference type="AlphaFoldDB" id="A0A172TX77"/>
<proteinExistence type="predicted"/>
<reference evidence="2" key="1">
    <citation type="submission" date="2015-01" db="EMBL/GenBank/DDBJ databases">
        <title>Flavisolibacter sp./LCS9/ whole genome sequencing.</title>
        <authorList>
            <person name="Kim M.K."/>
            <person name="Srinivasan S."/>
            <person name="Lee J.-J."/>
        </authorList>
    </citation>
    <scope>NUCLEOTIDE SEQUENCE [LARGE SCALE GENOMIC DNA]</scope>
    <source>
        <strain evidence="2">LCS9</strain>
    </source>
</reference>
<dbReference type="KEGG" id="fla:SY85_13570"/>
<gene>
    <name evidence="1" type="ORF">SY85_13570</name>
</gene>